<sequence length="84" mass="8655">MRGAEKAGGYGAGAMVVINRYGIAPSVFARVQFTGVARASGRHQRGGGSRFVWCGCGRFCPVVGYALADGTRPGATRAHLSAVP</sequence>
<proteinExistence type="predicted"/>
<gene>
    <name evidence="1" type="ORF">GCM10010347_42930</name>
</gene>
<protein>
    <submittedName>
        <fullName evidence="1">Uncharacterized protein</fullName>
    </submittedName>
</protein>
<name>A0ABQ3EW95_9ACTN</name>
<accession>A0ABQ3EW95</accession>
<dbReference type="EMBL" id="BMVP01000008">
    <property type="protein sequence ID" value="GHB68229.1"/>
    <property type="molecule type" value="Genomic_DNA"/>
</dbReference>
<evidence type="ECO:0000313" key="2">
    <source>
        <dbReference type="Proteomes" id="UP000642673"/>
    </source>
</evidence>
<evidence type="ECO:0000313" key="1">
    <source>
        <dbReference type="EMBL" id="GHB68229.1"/>
    </source>
</evidence>
<comment type="caution">
    <text evidence="1">The sequence shown here is derived from an EMBL/GenBank/DDBJ whole genome shotgun (WGS) entry which is preliminary data.</text>
</comment>
<dbReference type="Proteomes" id="UP000642673">
    <property type="component" value="Unassembled WGS sequence"/>
</dbReference>
<reference evidence="2" key="1">
    <citation type="journal article" date="2019" name="Int. J. Syst. Evol. Microbiol.">
        <title>The Global Catalogue of Microorganisms (GCM) 10K type strain sequencing project: providing services to taxonomists for standard genome sequencing and annotation.</title>
        <authorList>
            <consortium name="The Broad Institute Genomics Platform"/>
            <consortium name="The Broad Institute Genome Sequencing Center for Infectious Disease"/>
            <person name="Wu L."/>
            <person name="Ma J."/>
        </authorList>
    </citation>
    <scope>NUCLEOTIDE SEQUENCE [LARGE SCALE GENOMIC DNA]</scope>
    <source>
        <strain evidence="2">JCM 4738</strain>
    </source>
</reference>
<organism evidence="1 2">
    <name type="scientific">Streptomyces cirratus</name>
    <dbReference type="NCBI Taxonomy" id="68187"/>
    <lineage>
        <taxon>Bacteria</taxon>
        <taxon>Bacillati</taxon>
        <taxon>Actinomycetota</taxon>
        <taxon>Actinomycetes</taxon>
        <taxon>Kitasatosporales</taxon>
        <taxon>Streptomycetaceae</taxon>
        <taxon>Streptomyces</taxon>
    </lineage>
</organism>
<keyword evidence="2" id="KW-1185">Reference proteome</keyword>